<dbReference type="InterPro" id="IPR012976">
    <property type="entry name" value="NOSIC"/>
</dbReference>
<feature type="region of interest" description="Disordered" evidence="9">
    <location>
        <begin position="1"/>
        <end position="79"/>
    </location>
</feature>
<feature type="region of interest" description="Disordered" evidence="9">
    <location>
        <begin position="564"/>
        <end position="620"/>
    </location>
</feature>
<reference evidence="11 12" key="1">
    <citation type="submission" date="2023-01" db="EMBL/GenBank/DDBJ databases">
        <title>Analysis of 21 Apiospora genomes using comparative genomics revels a genus with tremendous synthesis potential of carbohydrate active enzymes and secondary metabolites.</title>
        <authorList>
            <person name="Sorensen T."/>
        </authorList>
    </citation>
    <scope>NUCLEOTIDE SEQUENCE [LARGE SCALE GENOMIC DNA]</scope>
    <source>
        <strain evidence="11 12">CBS 117206</strain>
    </source>
</reference>
<dbReference type="SMART" id="SM00931">
    <property type="entry name" value="NOSIC"/>
    <property type="match status" value="1"/>
</dbReference>
<dbReference type="Gene3D" id="1.10.287.4070">
    <property type="match status" value="1"/>
</dbReference>
<feature type="domain" description="Nop" evidence="10">
    <location>
        <begin position="274"/>
        <end position="393"/>
    </location>
</feature>
<gene>
    <name evidence="11" type="ORF">PG999_013349</name>
</gene>
<evidence type="ECO:0000313" key="11">
    <source>
        <dbReference type="EMBL" id="KAK8095327.1"/>
    </source>
</evidence>
<evidence type="ECO:0000256" key="5">
    <source>
        <dbReference type="ARBA" id="ARBA00022884"/>
    </source>
</evidence>
<evidence type="ECO:0000256" key="6">
    <source>
        <dbReference type="ARBA" id="ARBA00023187"/>
    </source>
</evidence>
<dbReference type="FunFam" id="1.10.246.90:FF:000002">
    <property type="entry name" value="U4/U6 small nuclear ribonucleoprotein Prp31"/>
    <property type="match status" value="1"/>
</dbReference>
<evidence type="ECO:0000256" key="9">
    <source>
        <dbReference type="SAM" id="MobiDB-lite"/>
    </source>
</evidence>
<evidence type="ECO:0000256" key="4">
    <source>
        <dbReference type="ARBA" id="ARBA00022728"/>
    </source>
</evidence>
<feature type="compositionally biased region" description="Acidic residues" evidence="9">
    <location>
        <begin position="46"/>
        <end position="67"/>
    </location>
</feature>
<dbReference type="Pfam" id="PF01798">
    <property type="entry name" value="Nop"/>
    <property type="match status" value="1"/>
</dbReference>
<keyword evidence="4" id="KW-0747">Spliceosome</keyword>
<comment type="similarity">
    <text evidence="2">Belongs to the PRP31 family.</text>
</comment>
<dbReference type="EMBL" id="JAQQWP010000011">
    <property type="protein sequence ID" value="KAK8095327.1"/>
    <property type="molecule type" value="Genomic_DNA"/>
</dbReference>
<keyword evidence="3" id="KW-0507">mRNA processing</keyword>
<dbReference type="InterPro" id="IPR042239">
    <property type="entry name" value="Nop_C"/>
</dbReference>
<proteinExistence type="inferred from homology"/>
<dbReference type="GO" id="GO:0005687">
    <property type="term" value="C:U4 snRNP"/>
    <property type="evidence" value="ECO:0007669"/>
    <property type="project" value="TreeGrafter"/>
</dbReference>
<dbReference type="Proteomes" id="UP001392437">
    <property type="component" value="Unassembled WGS sequence"/>
</dbReference>
<dbReference type="InterPro" id="IPR027105">
    <property type="entry name" value="Prp31"/>
</dbReference>
<dbReference type="GO" id="GO:0046540">
    <property type="term" value="C:U4/U6 x U5 tri-snRNP complex"/>
    <property type="evidence" value="ECO:0007669"/>
    <property type="project" value="InterPro"/>
</dbReference>
<dbReference type="Gene3D" id="1.10.246.90">
    <property type="entry name" value="Nop domain"/>
    <property type="match status" value="1"/>
</dbReference>
<organism evidence="11 12">
    <name type="scientific">Apiospora kogelbergensis</name>
    <dbReference type="NCBI Taxonomy" id="1337665"/>
    <lineage>
        <taxon>Eukaryota</taxon>
        <taxon>Fungi</taxon>
        <taxon>Dikarya</taxon>
        <taxon>Ascomycota</taxon>
        <taxon>Pezizomycotina</taxon>
        <taxon>Sordariomycetes</taxon>
        <taxon>Xylariomycetidae</taxon>
        <taxon>Amphisphaeriales</taxon>
        <taxon>Apiosporaceae</taxon>
        <taxon>Apiospora</taxon>
    </lineage>
</organism>
<dbReference type="GO" id="GO:0003723">
    <property type="term" value="F:RNA binding"/>
    <property type="evidence" value="ECO:0007669"/>
    <property type="project" value="UniProtKB-KW"/>
</dbReference>
<dbReference type="PANTHER" id="PTHR13904">
    <property type="entry name" value="PRE-MRNA SPLICING FACTOR PRP31"/>
    <property type="match status" value="1"/>
</dbReference>
<evidence type="ECO:0000256" key="7">
    <source>
        <dbReference type="ARBA" id="ARBA00023242"/>
    </source>
</evidence>
<keyword evidence="5" id="KW-0694">RNA-binding</keyword>
<feature type="region of interest" description="Disordered" evidence="9">
    <location>
        <begin position="484"/>
        <end position="505"/>
    </location>
</feature>
<keyword evidence="7" id="KW-0539">Nucleus</keyword>
<evidence type="ECO:0000256" key="3">
    <source>
        <dbReference type="ARBA" id="ARBA00022664"/>
    </source>
</evidence>
<dbReference type="PROSITE" id="PS51358">
    <property type="entry name" value="NOP"/>
    <property type="match status" value="1"/>
</dbReference>
<evidence type="ECO:0000256" key="2">
    <source>
        <dbReference type="ARBA" id="ARBA00005572"/>
    </source>
</evidence>
<sequence>MSTLADELLLDFEESGSENGDEAHDLGLEGESPAIKGDNDDNQDNRDDDGDMVLDGDEEPQDDDQDEQMGGIDPLEGEDETKAKVEKMQLGNVKDVRKVSTVMDRLEPLLKDIARFQSQPLDAQAINVGNIEDNPEYKVLTESNTLSTQLDGEIMKVHKFVRDHYSARFQELETLVQNPVDYAKAVAILGNGPMDSDSIKFLQESTNNVLGESLKSVLDGPTLMIVTVEATTTKGHEVSQEELDRIIRACLMVVSMDRAKKTLTEYVQSRMNVFAPNLTRLLGSSLTAAQLINTAGGLTNLARTPACNIAAWGSKKQSNSAFATNIGVRQQGFVYQSPIIRGVPTDLKTKAMKALTAKLVLAARADTGHTYPHGDYGDELHNQVLSRLDKMTAPPPNKGQRALPAPDDKPSRKRGGRRARKAKEATAMTDLRKAQNRMVFGKEEKEVGYGTGESTAGMGMIGASNDGRIRGIQIDNRTRAKLTQKHKGWGGATPVGGAASSLRGFGQGGGSTIDLRGKGIRTSGVGLTIGGGGSAGTASSLAFTPVQGLELVDPKVQAELKRKRQADEDRYFKGGTFTQVSGSGGGSNNNGTFKVPGQPPSKKVDTGSSKSMAPPPVPSK</sequence>
<dbReference type="InterPro" id="IPR002687">
    <property type="entry name" value="Nop_dom"/>
</dbReference>
<dbReference type="SUPFAM" id="SSF89124">
    <property type="entry name" value="Nop domain"/>
    <property type="match status" value="1"/>
</dbReference>
<evidence type="ECO:0000313" key="12">
    <source>
        <dbReference type="Proteomes" id="UP001392437"/>
    </source>
</evidence>
<comment type="subcellular location">
    <subcellularLocation>
        <location evidence="1">Nucleus</location>
    </subcellularLocation>
</comment>
<accession>A0AAW0Q7F1</accession>
<name>A0AAW0Q7F1_9PEZI</name>
<dbReference type="PANTHER" id="PTHR13904:SF0">
    <property type="entry name" value="U4_U6 SMALL NUCLEAR RIBONUCLEOPROTEIN PRP31"/>
    <property type="match status" value="1"/>
</dbReference>
<keyword evidence="12" id="KW-1185">Reference proteome</keyword>
<feature type="compositionally biased region" description="Acidic residues" evidence="9">
    <location>
        <begin position="8"/>
        <end position="20"/>
    </location>
</feature>
<dbReference type="Pfam" id="PF09785">
    <property type="entry name" value="Prp31_C"/>
    <property type="match status" value="1"/>
</dbReference>
<protein>
    <submittedName>
        <fullName evidence="11">Nop</fullName>
    </submittedName>
</protein>
<comment type="caution">
    <text evidence="11">The sequence shown here is derived from an EMBL/GenBank/DDBJ whole genome shotgun (WGS) entry which is preliminary data.</text>
</comment>
<feature type="compositionally biased region" description="Basic residues" evidence="9">
    <location>
        <begin position="411"/>
        <end position="421"/>
    </location>
</feature>
<dbReference type="InterPro" id="IPR019175">
    <property type="entry name" value="Prp31_C"/>
</dbReference>
<evidence type="ECO:0000256" key="1">
    <source>
        <dbReference type="ARBA" id="ARBA00004123"/>
    </source>
</evidence>
<keyword evidence="8" id="KW-0687">Ribonucleoprotein</keyword>
<dbReference type="GO" id="GO:0071011">
    <property type="term" value="C:precatalytic spliceosome"/>
    <property type="evidence" value="ECO:0007669"/>
    <property type="project" value="TreeGrafter"/>
</dbReference>
<dbReference type="AlphaFoldDB" id="A0AAW0Q7F1"/>
<keyword evidence="6" id="KW-0508">mRNA splicing</keyword>
<evidence type="ECO:0000259" key="10">
    <source>
        <dbReference type="PROSITE" id="PS51358"/>
    </source>
</evidence>
<dbReference type="FunFam" id="1.10.287.4070:FF:000003">
    <property type="entry name" value="U4/U6 small nuclear ribonucleoprotein PRP31"/>
    <property type="match status" value="1"/>
</dbReference>
<feature type="region of interest" description="Disordered" evidence="9">
    <location>
        <begin position="389"/>
        <end position="426"/>
    </location>
</feature>
<evidence type="ECO:0000256" key="8">
    <source>
        <dbReference type="ARBA" id="ARBA00023274"/>
    </source>
</evidence>
<dbReference type="GO" id="GO:0000244">
    <property type="term" value="P:spliceosomal tri-snRNP complex assembly"/>
    <property type="evidence" value="ECO:0007669"/>
    <property type="project" value="InterPro"/>
</dbReference>
<dbReference type="InterPro" id="IPR036070">
    <property type="entry name" value="Nop_dom_sf"/>
</dbReference>